<feature type="chain" id="PRO_5046501696" evidence="1">
    <location>
        <begin position="28"/>
        <end position="83"/>
    </location>
</feature>
<reference evidence="2 3" key="1">
    <citation type="submission" date="2020-10" db="EMBL/GenBank/DDBJ databases">
        <title>Identification of Nocardia species via Next-generation sequencing and recognition of intraspecies genetic diversity.</title>
        <authorList>
            <person name="Li P."/>
            <person name="Li P."/>
            <person name="Lu B."/>
        </authorList>
    </citation>
    <scope>NUCLEOTIDE SEQUENCE [LARGE SCALE GENOMIC DNA]</scope>
    <source>
        <strain evidence="2 3">N-11</strain>
    </source>
</reference>
<proteinExistence type="predicted"/>
<keyword evidence="3" id="KW-1185">Reference proteome</keyword>
<feature type="signal peptide" evidence="1">
    <location>
        <begin position="1"/>
        <end position="27"/>
    </location>
</feature>
<protein>
    <submittedName>
        <fullName evidence="2">Uncharacterized protein</fullName>
    </submittedName>
</protein>
<dbReference type="Proteomes" id="UP000807309">
    <property type="component" value="Unassembled WGS sequence"/>
</dbReference>
<organism evidence="2 3">
    <name type="scientific">Nocardia abscessus</name>
    <dbReference type="NCBI Taxonomy" id="120957"/>
    <lineage>
        <taxon>Bacteria</taxon>
        <taxon>Bacillati</taxon>
        <taxon>Actinomycetota</taxon>
        <taxon>Actinomycetes</taxon>
        <taxon>Mycobacteriales</taxon>
        <taxon>Nocardiaceae</taxon>
        <taxon>Nocardia</taxon>
    </lineage>
</organism>
<accession>A0ABS0C5I6</accession>
<dbReference type="EMBL" id="JADLRE010000007">
    <property type="protein sequence ID" value="MBF6225645.1"/>
    <property type="molecule type" value="Genomic_DNA"/>
</dbReference>
<dbReference type="RefSeq" id="WP_195032888.1">
    <property type="nucleotide sequence ID" value="NZ_JADLRE010000007.1"/>
</dbReference>
<evidence type="ECO:0000313" key="3">
    <source>
        <dbReference type="Proteomes" id="UP000807309"/>
    </source>
</evidence>
<gene>
    <name evidence="2" type="ORF">IU470_11085</name>
</gene>
<evidence type="ECO:0000256" key="1">
    <source>
        <dbReference type="SAM" id="SignalP"/>
    </source>
</evidence>
<sequence>MRMVTKSAIAGAVAVGAMLGTAVTASAAQEYTVAAHCFPSPKDGSCVTPPSNVSWDDCEMVRHAAADWYCREVAPGRYTLTHR</sequence>
<name>A0ABS0C5I6_9NOCA</name>
<keyword evidence="1" id="KW-0732">Signal</keyword>
<evidence type="ECO:0000313" key="2">
    <source>
        <dbReference type="EMBL" id="MBF6225645.1"/>
    </source>
</evidence>
<comment type="caution">
    <text evidence="2">The sequence shown here is derived from an EMBL/GenBank/DDBJ whole genome shotgun (WGS) entry which is preliminary data.</text>
</comment>